<dbReference type="InterPro" id="IPR004360">
    <property type="entry name" value="Glyas_Fos-R_dOase_dom"/>
</dbReference>
<name>A0A381PW62_9ZZZZ</name>
<evidence type="ECO:0000259" key="1">
    <source>
        <dbReference type="PROSITE" id="PS51819"/>
    </source>
</evidence>
<dbReference type="SUPFAM" id="SSF54593">
    <property type="entry name" value="Glyoxalase/Bleomycin resistance protein/Dihydroxybiphenyl dioxygenase"/>
    <property type="match status" value="1"/>
</dbReference>
<gene>
    <name evidence="2" type="ORF">METZ01_LOCUS24145</name>
</gene>
<accession>A0A381PW62</accession>
<dbReference type="Pfam" id="PF00903">
    <property type="entry name" value="Glyoxalase"/>
    <property type="match status" value="1"/>
</dbReference>
<proteinExistence type="predicted"/>
<dbReference type="CDD" id="cd06587">
    <property type="entry name" value="VOC"/>
    <property type="match status" value="1"/>
</dbReference>
<dbReference type="Gene3D" id="3.10.180.10">
    <property type="entry name" value="2,3-Dihydroxybiphenyl 1,2-Dioxygenase, domain 1"/>
    <property type="match status" value="1"/>
</dbReference>
<evidence type="ECO:0000313" key="2">
    <source>
        <dbReference type="EMBL" id="SUZ71291.1"/>
    </source>
</evidence>
<feature type="domain" description="VOC" evidence="1">
    <location>
        <begin position="5"/>
        <end position="137"/>
    </location>
</feature>
<sequence length="182" mass="20685">MTIQRLHHVAYRCTDARETVEFYEKYLDLELATSIAENVVPSTGERYPHIHIFLQMADGGSVAFFELPESEEMTPDPNTPDWVQHLALKVDSRETLLTYKERLEQGGHSVLGPIDHTFCESIYFHDPSGHRLELTTDIGSDQLHEELRASAHPILADWDEHRVAPEVDRLHLKARESTGASG</sequence>
<organism evidence="2">
    <name type="scientific">marine metagenome</name>
    <dbReference type="NCBI Taxonomy" id="408172"/>
    <lineage>
        <taxon>unclassified sequences</taxon>
        <taxon>metagenomes</taxon>
        <taxon>ecological metagenomes</taxon>
    </lineage>
</organism>
<reference evidence="2" key="1">
    <citation type="submission" date="2018-05" db="EMBL/GenBank/DDBJ databases">
        <authorList>
            <person name="Lanie J.A."/>
            <person name="Ng W.-L."/>
            <person name="Kazmierczak K.M."/>
            <person name="Andrzejewski T.M."/>
            <person name="Davidsen T.M."/>
            <person name="Wayne K.J."/>
            <person name="Tettelin H."/>
            <person name="Glass J.I."/>
            <person name="Rusch D."/>
            <person name="Podicherti R."/>
            <person name="Tsui H.-C.T."/>
            <person name="Winkler M.E."/>
        </authorList>
    </citation>
    <scope>NUCLEOTIDE SEQUENCE</scope>
</reference>
<dbReference type="AlphaFoldDB" id="A0A381PW62"/>
<dbReference type="PANTHER" id="PTHR21366">
    <property type="entry name" value="GLYOXALASE FAMILY PROTEIN"/>
    <property type="match status" value="1"/>
</dbReference>
<dbReference type="PANTHER" id="PTHR21366:SF30">
    <property type="entry name" value="BLL2330 PROTEIN"/>
    <property type="match status" value="1"/>
</dbReference>
<dbReference type="EMBL" id="UINC01001116">
    <property type="protein sequence ID" value="SUZ71291.1"/>
    <property type="molecule type" value="Genomic_DNA"/>
</dbReference>
<dbReference type="PROSITE" id="PS51819">
    <property type="entry name" value="VOC"/>
    <property type="match status" value="1"/>
</dbReference>
<dbReference type="InterPro" id="IPR050383">
    <property type="entry name" value="GlyoxalaseI/FosfomycinResist"/>
</dbReference>
<dbReference type="InterPro" id="IPR029068">
    <property type="entry name" value="Glyas_Bleomycin-R_OHBP_Dase"/>
</dbReference>
<dbReference type="InterPro" id="IPR037523">
    <property type="entry name" value="VOC_core"/>
</dbReference>
<protein>
    <recommendedName>
        <fullName evidence="1">VOC domain-containing protein</fullName>
    </recommendedName>
</protein>